<organism evidence="1">
    <name type="scientific">Spongospora subterranea</name>
    <dbReference type="NCBI Taxonomy" id="70186"/>
    <lineage>
        <taxon>Eukaryota</taxon>
        <taxon>Sar</taxon>
        <taxon>Rhizaria</taxon>
        <taxon>Endomyxa</taxon>
        <taxon>Phytomyxea</taxon>
        <taxon>Plasmodiophorida</taxon>
        <taxon>Plasmodiophoridae</taxon>
        <taxon>Spongospora</taxon>
    </lineage>
</organism>
<evidence type="ECO:0000313" key="1">
    <source>
        <dbReference type="EMBL" id="CRZ03929.1"/>
    </source>
</evidence>
<dbReference type="AlphaFoldDB" id="A0A0H5R6M6"/>
<dbReference type="EMBL" id="HACM01003487">
    <property type="protein sequence ID" value="CRZ03929.1"/>
    <property type="molecule type" value="Transcribed_RNA"/>
</dbReference>
<proteinExistence type="predicted"/>
<protein>
    <submittedName>
        <fullName evidence="1">Uncharacterized protein</fullName>
    </submittedName>
</protein>
<name>A0A0H5R6M6_9EUKA</name>
<accession>A0A0H5R6M6</accession>
<sequence length="131" mass="15309">MLLEPCRSNPISAASSTLVMKRANGTQSFTNTLRKFQKKLSLFGDCFRCLYVWNDPSRPSCYRSRKTICEFIRAVTIIRITMFALGERDRKSTLTFFRIQYEKQYPVRLYTDSTEQLRKEPCHGQASAFEN</sequence>
<reference evidence="1" key="1">
    <citation type="submission" date="2015-04" db="EMBL/GenBank/DDBJ databases">
        <title>The genome sequence of the plant pathogenic Rhizarian Plasmodiophora brassicae reveals insights in its biotrophic life cycle and the origin of chitin synthesis.</title>
        <authorList>
            <person name="Schwelm A."/>
            <person name="Fogelqvist J."/>
            <person name="Knaust A."/>
            <person name="Julke S."/>
            <person name="Lilja T."/>
            <person name="Dhandapani V."/>
            <person name="Bonilla-Rosso G."/>
            <person name="Karlsson M."/>
            <person name="Shevchenko A."/>
            <person name="Choi S.R."/>
            <person name="Kim H.G."/>
            <person name="Park J.Y."/>
            <person name="Lim Y.P."/>
            <person name="Ludwig-Muller J."/>
            <person name="Dixelius C."/>
        </authorList>
    </citation>
    <scope>NUCLEOTIDE SEQUENCE</scope>
    <source>
        <tissue evidence="1">Potato root galls</tissue>
    </source>
</reference>